<name>A0A101M4N0_PICGL</name>
<proteinExistence type="predicted"/>
<evidence type="ECO:0000313" key="2">
    <source>
        <dbReference type="EMBL" id="KUM50879.1"/>
    </source>
</evidence>
<sequence>MIFFYVSLPHPLFLFLPLKSLCEGHGVEENSSLQFNQLPLINYSILKSRYIRRN</sequence>
<protein>
    <submittedName>
        <fullName evidence="2">Uncharacterized protein</fullName>
    </submittedName>
</protein>
<feature type="chain" id="PRO_5007100267" evidence="1">
    <location>
        <begin position="25"/>
        <end position="54"/>
    </location>
</feature>
<organism evidence="2">
    <name type="scientific">Picea glauca</name>
    <name type="common">White spruce</name>
    <name type="synonym">Pinus glauca</name>
    <dbReference type="NCBI Taxonomy" id="3330"/>
    <lineage>
        <taxon>Eukaryota</taxon>
        <taxon>Viridiplantae</taxon>
        <taxon>Streptophyta</taxon>
        <taxon>Embryophyta</taxon>
        <taxon>Tracheophyta</taxon>
        <taxon>Spermatophyta</taxon>
        <taxon>Pinopsida</taxon>
        <taxon>Pinidae</taxon>
        <taxon>Conifers I</taxon>
        <taxon>Pinales</taxon>
        <taxon>Pinaceae</taxon>
        <taxon>Picea</taxon>
    </lineage>
</organism>
<accession>A0A101M4N0</accession>
<geneLocation type="mitochondrion" evidence="2"/>
<gene>
    <name evidence="2" type="ORF">ABT39_MTgene725</name>
</gene>
<dbReference type="EMBL" id="LKAM01000001">
    <property type="protein sequence ID" value="KUM50879.1"/>
    <property type="molecule type" value="Genomic_DNA"/>
</dbReference>
<reference evidence="2" key="1">
    <citation type="journal article" date="2015" name="Genome Biol. Evol.">
        <title>Organellar Genomes of White Spruce (Picea glauca): Assembly and Annotation.</title>
        <authorList>
            <person name="Jackman S.D."/>
            <person name="Warren R.L."/>
            <person name="Gibb E.A."/>
            <person name="Vandervalk B.P."/>
            <person name="Mohamadi H."/>
            <person name="Chu J."/>
            <person name="Raymond A."/>
            <person name="Pleasance S."/>
            <person name="Coope R."/>
            <person name="Wildung M.R."/>
            <person name="Ritland C.E."/>
            <person name="Bousquet J."/>
            <person name="Jones S.J."/>
            <person name="Bohlmann J."/>
            <person name="Birol I."/>
        </authorList>
    </citation>
    <scope>NUCLEOTIDE SEQUENCE [LARGE SCALE GENOMIC DNA]</scope>
    <source>
        <tissue evidence="2">Flushing bud</tissue>
    </source>
</reference>
<evidence type="ECO:0000256" key="1">
    <source>
        <dbReference type="SAM" id="SignalP"/>
    </source>
</evidence>
<comment type="caution">
    <text evidence="2">The sequence shown here is derived from an EMBL/GenBank/DDBJ whole genome shotgun (WGS) entry which is preliminary data.</text>
</comment>
<keyword evidence="2" id="KW-0496">Mitochondrion</keyword>
<dbReference type="AlphaFoldDB" id="A0A101M4N0"/>
<feature type="signal peptide" evidence="1">
    <location>
        <begin position="1"/>
        <end position="24"/>
    </location>
</feature>
<keyword evidence="1" id="KW-0732">Signal</keyword>